<dbReference type="OrthoDB" id="407221at2759"/>
<organism evidence="6">
    <name type="scientific">Cyprideis torosa</name>
    <dbReference type="NCBI Taxonomy" id="163714"/>
    <lineage>
        <taxon>Eukaryota</taxon>
        <taxon>Metazoa</taxon>
        <taxon>Ecdysozoa</taxon>
        <taxon>Arthropoda</taxon>
        <taxon>Crustacea</taxon>
        <taxon>Oligostraca</taxon>
        <taxon>Ostracoda</taxon>
        <taxon>Podocopa</taxon>
        <taxon>Podocopida</taxon>
        <taxon>Cytherocopina</taxon>
        <taxon>Cytheroidea</taxon>
        <taxon>Cytherideidae</taxon>
        <taxon>Cyprideis</taxon>
    </lineage>
</organism>
<evidence type="ECO:0000256" key="3">
    <source>
        <dbReference type="ARBA" id="ARBA00023274"/>
    </source>
</evidence>
<dbReference type="GO" id="GO:0005840">
    <property type="term" value="C:ribosome"/>
    <property type="evidence" value="ECO:0007669"/>
    <property type="project" value="UniProtKB-KW"/>
</dbReference>
<dbReference type="InterPro" id="IPR000307">
    <property type="entry name" value="Ribosomal_bS16"/>
</dbReference>
<reference evidence="6" key="1">
    <citation type="submission" date="2020-11" db="EMBL/GenBank/DDBJ databases">
        <authorList>
            <person name="Tran Van P."/>
        </authorList>
    </citation>
    <scope>NUCLEOTIDE SEQUENCE</scope>
</reference>
<evidence type="ECO:0000256" key="1">
    <source>
        <dbReference type="ARBA" id="ARBA00006668"/>
    </source>
</evidence>
<name>A0A7R8ZHJ8_9CRUS</name>
<dbReference type="GO" id="GO:1990904">
    <property type="term" value="C:ribonucleoprotein complex"/>
    <property type="evidence" value="ECO:0007669"/>
    <property type="project" value="UniProtKB-KW"/>
</dbReference>
<keyword evidence="2" id="KW-0689">Ribosomal protein</keyword>
<dbReference type="Pfam" id="PF00886">
    <property type="entry name" value="Ribosomal_S16"/>
    <property type="match status" value="1"/>
</dbReference>
<sequence length="300" mass="33064">MVPLTKVAWMTAHLPHLTADWNCHWTYHWACHWACRGRNSQLAGPVGGPLGGPSGVPIVNPALEHFPGLQDDNCNPIQGFHDNYNPIQGLQDDNCNPIQGLQDKNCNPIQGLQDYNCNPIQGLQDDSSNLIQGLQSIDSKNAGRAQLLRDIPLGGGYAKYRCVHSGVPVQPLRSEHFRPRSGTPTRSSSGRAQLDTTLINSGAVVVPRVVMDSVESGLYLDISHWKYDDERYIEQVGTYDSFPNDKNECLVGLNLERLKYWIGQGAQMDTVGCQGFFLSILKLISSRGGTVTPCEGKKRI</sequence>
<protein>
    <recommendedName>
        <fullName evidence="4">Small ribosomal subunit protein bS16m</fullName>
    </recommendedName>
    <alternativeName>
        <fullName evidence="5">28S ribosomal protein S16, mitochondrial</fullName>
    </alternativeName>
</protein>
<proteinExistence type="inferred from homology"/>
<dbReference type="GO" id="GO:0006412">
    <property type="term" value="P:translation"/>
    <property type="evidence" value="ECO:0007669"/>
    <property type="project" value="InterPro"/>
</dbReference>
<dbReference type="SUPFAM" id="SSF54565">
    <property type="entry name" value="Ribosomal protein S16"/>
    <property type="match status" value="1"/>
</dbReference>
<dbReference type="Gene3D" id="3.30.1320.10">
    <property type="match status" value="1"/>
</dbReference>
<dbReference type="GO" id="GO:0003735">
    <property type="term" value="F:structural constituent of ribosome"/>
    <property type="evidence" value="ECO:0007669"/>
    <property type="project" value="InterPro"/>
</dbReference>
<dbReference type="InterPro" id="IPR023803">
    <property type="entry name" value="Ribosomal_bS16_dom_sf"/>
</dbReference>
<gene>
    <name evidence="6" type="ORF">CTOB1V02_LOCUS1928</name>
</gene>
<dbReference type="GO" id="GO:0005737">
    <property type="term" value="C:cytoplasm"/>
    <property type="evidence" value="ECO:0007669"/>
    <property type="project" value="UniProtKB-ARBA"/>
</dbReference>
<evidence type="ECO:0000313" key="6">
    <source>
        <dbReference type="EMBL" id="CAD7223956.1"/>
    </source>
</evidence>
<evidence type="ECO:0000256" key="5">
    <source>
        <dbReference type="ARBA" id="ARBA00035438"/>
    </source>
</evidence>
<evidence type="ECO:0000256" key="2">
    <source>
        <dbReference type="ARBA" id="ARBA00022980"/>
    </source>
</evidence>
<keyword evidence="3" id="KW-0687">Ribonucleoprotein</keyword>
<accession>A0A7R8ZHJ8</accession>
<dbReference type="AlphaFoldDB" id="A0A7R8ZHJ8"/>
<dbReference type="EMBL" id="OB660280">
    <property type="protein sequence ID" value="CAD7223956.1"/>
    <property type="molecule type" value="Genomic_DNA"/>
</dbReference>
<comment type="similarity">
    <text evidence="1">Belongs to the bacterial ribosomal protein bS16 family.</text>
</comment>
<evidence type="ECO:0000256" key="4">
    <source>
        <dbReference type="ARBA" id="ARBA00035263"/>
    </source>
</evidence>